<dbReference type="InterPro" id="IPR039900">
    <property type="entry name" value="Pat1-like"/>
</dbReference>
<dbReference type="GO" id="GO:0033962">
    <property type="term" value="P:P-body assembly"/>
    <property type="evidence" value="ECO:0007669"/>
    <property type="project" value="TreeGrafter"/>
</dbReference>
<feature type="compositionally biased region" description="Basic and acidic residues" evidence="8">
    <location>
        <begin position="92"/>
        <end position="101"/>
    </location>
</feature>
<evidence type="ECO:0000256" key="7">
    <source>
        <dbReference type="SAM" id="Coils"/>
    </source>
</evidence>
<dbReference type="EMBL" id="CAJVPI010001507">
    <property type="protein sequence ID" value="CAG8616012.1"/>
    <property type="molecule type" value="Genomic_DNA"/>
</dbReference>
<evidence type="ECO:0000256" key="2">
    <source>
        <dbReference type="ARBA" id="ARBA00004201"/>
    </source>
</evidence>
<dbReference type="PANTHER" id="PTHR21551:SF0">
    <property type="entry name" value="PROTEIN ASSOCIATED WITH TOPO II RELATED-1, ISOFORM A"/>
    <property type="match status" value="1"/>
</dbReference>
<comment type="subcellular location">
    <subcellularLocation>
        <location evidence="2">Cytoplasm</location>
        <location evidence="2">P-body</location>
    </subcellularLocation>
    <subcellularLocation>
        <location evidence="1">Nucleus</location>
    </subcellularLocation>
</comment>
<keyword evidence="6" id="KW-0539">Nucleus</keyword>
<keyword evidence="5" id="KW-0694">RNA-binding</keyword>
<feature type="region of interest" description="Disordered" evidence="8">
    <location>
        <begin position="208"/>
        <end position="235"/>
    </location>
</feature>
<keyword evidence="7" id="KW-0175">Coiled coil</keyword>
<keyword evidence="11" id="KW-1185">Reference proteome</keyword>
<comment type="similarity">
    <text evidence="3">Belongs to the PAT1 family.</text>
</comment>
<name>A0A9N9GM96_9GLOM</name>
<dbReference type="GO" id="GO:0000932">
    <property type="term" value="C:P-body"/>
    <property type="evidence" value="ECO:0007669"/>
    <property type="project" value="UniProtKB-SubCell"/>
</dbReference>
<evidence type="ECO:0000259" key="9">
    <source>
        <dbReference type="Pfam" id="PF09770"/>
    </source>
</evidence>
<dbReference type="OrthoDB" id="74835at2759"/>
<protein>
    <submittedName>
        <fullName evidence="10">90_t:CDS:1</fullName>
    </submittedName>
</protein>
<dbReference type="Proteomes" id="UP000789739">
    <property type="component" value="Unassembled WGS sequence"/>
</dbReference>
<dbReference type="Pfam" id="PF09770">
    <property type="entry name" value="PAT1"/>
    <property type="match status" value="2"/>
</dbReference>
<evidence type="ECO:0000256" key="5">
    <source>
        <dbReference type="ARBA" id="ARBA00022884"/>
    </source>
</evidence>
<feature type="region of interest" description="Disordered" evidence="8">
    <location>
        <begin position="1"/>
        <end position="31"/>
    </location>
</feature>
<reference evidence="10" key="1">
    <citation type="submission" date="2021-06" db="EMBL/GenBank/DDBJ databases">
        <authorList>
            <person name="Kallberg Y."/>
            <person name="Tangrot J."/>
            <person name="Rosling A."/>
        </authorList>
    </citation>
    <scope>NUCLEOTIDE SEQUENCE</scope>
    <source>
        <strain evidence="10">BR232B</strain>
    </source>
</reference>
<feature type="compositionally biased region" description="Basic and acidic residues" evidence="8">
    <location>
        <begin position="15"/>
        <end position="31"/>
    </location>
</feature>
<feature type="domain" description="mRNA decay factor PAT1" evidence="9">
    <location>
        <begin position="339"/>
        <end position="793"/>
    </location>
</feature>
<evidence type="ECO:0000256" key="8">
    <source>
        <dbReference type="SAM" id="MobiDB-lite"/>
    </source>
</evidence>
<keyword evidence="4" id="KW-0963">Cytoplasm</keyword>
<feature type="domain" description="mRNA decay factor PAT1" evidence="9">
    <location>
        <begin position="3"/>
        <end position="282"/>
    </location>
</feature>
<evidence type="ECO:0000256" key="6">
    <source>
        <dbReference type="ARBA" id="ARBA00023242"/>
    </source>
</evidence>
<dbReference type="GO" id="GO:0003723">
    <property type="term" value="F:RNA binding"/>
    <property type="evidence" value="ECO:0007669"/>
    <property type="project" value="UniProtKB-KW"/>
</dbReference>
<evidence type="ECO:0000256" key="1">
    <source>
        <dbReference type="ARBA" id="ARBA00004123"/>
    </source>
</evidence>
<gene>
    <name evidence="10" type="ORF">PBRASI_LOCUS8436</name>
</gene>
<dbReference type="GO" id="GO:0005634">
    <property type="term" value="C:nucleus"/>
    <property type="evidence" value="ECO:0007669"/>
    <property type="project" value="UniProtKB-SubCell"/>
</dbReference>
<feature type="compositionally biased region" description="Acidic residues" evidence="8">
    <location>
        <begin position="63"/>
        <end position="72"/>
    </location>
</feature>
<dbReference type="GO" id="GO:0000290">
    <property type="term" value="P:deadenylation-dependent decapping of nuclear-transcribed mRNA"/>
    <property type="evidence" value="ECO:0007669"/>
    <property type="project" value="InterPro"/>
</dbReference>
<feature type="region of interest" description="Disordered" evidence="8">
    <location>
        <begin position="63"/>
        <end position="133"/>
    </location>
</feature>
<dbReference type="PANTHER" id="PTHR21551">
    <property type="entry name" value="TOPOISOMERASE II-ASSOCIATED PROTEIN PAT1"/>
    <property type="match status" value="1"/>
</dbReference>
<evidence type="ECO:0000256" key="4">
    <source>
        <dbReference type="ARBA" id="ARBA00022490"/>
    </source>
</evidence>
<accession>A0A9N9GM96</accession>
<comment type="caution">
    <text evidence="10">The sequence shown here is derived from an EMBL/GenBank/DDBJ whole genome shotgun (WGS) entry which is preliminary data.</text>
</comment>
<proteinExistence type="inferred from homology"/>
<feature type="coiled-coil region" evidence="7">
    <location>
        <begin position="282"/>
        <end position="309"/>
    </location>
</feature>
<evidence type="ECO:0000256" key="3">
    <source>
        <dbReference type="ARBA" id="ARBA00009138"/>
    </source>
</evidence>
<feature type="region of interest" description="Disordered" evidence="8">
    <location>
        <begin position="467"/>
        <end position="493"/>
    </location>
</feature>
<sequence length="798" mass="91301">MNSFFGFDTTLPPLRPDELTTLEEDKADKDDLDKQIEDYALETGENCEVYDFEEDLAGKLEEERDDLNDETFADSKEDIGTDFDWTKYGPLPKRDNEDLKESTQSTQPIQPIQLTRSTISSQSTHTTRDFQPASVDNLLRYPSPLSVPSTSHISLSAVNPPSIPHTTSPPPPGFNHTLPTRTSVSSLEEIEAQFISQQMQQAQRSQRVQGMQKPQRLQSIPPIQSFPQIQPQSSPRPDKIIYSLAEVEAALMNMNINGRQQMLMFPPVDTSFLERETSERDASTREQEAWLLEREKRRLEKQRKMVEMDVVVRGELYNNYLWRYLTFLQKLFQKKKKKAKYNGLMSQGDKDYVNRIQISQLVTDDPYSDDFYYQVYAAMRNRQDPNIGTFSPNFRTGGGGYGGHGGYDRGRHRNRGSDNGLLKMQQQLLRIVQDAKRKPKLTQLSLEGALGKIALNSVRNPRQLLQVSSKHEPSHHPGTSSASTHQRRPSLSLHGAAARKKVLRAIENVYNAVLKLEELRRNQPNRSRVYGGENEKEAFENWNNEYTEVARTMWEELSVMEPTTILSISKGKKVTPRALRHCHPDQILAMLTMLVANFESLDVCKNEIWNQTEMVSTSVMEEVELFMNTVVPPLLQFITEAPLKIVIGLLALFIERNNIVCVAKSKVGLAFLTMFLSRAEILKQGRGSMHSHPQTEEREFLQWQELYNHLFTLLQTHFLSLFPPFITGIDDMYVWQFLAAMAVGASHEQQSILVTEVRERVMETLFQVKLQSDKAYQKINNVNLFLHALGLDASQISI</sequence>
<organism evidence="10 11">
    <name type="scientific">Paraglomus brasilianum</name>
    <dbReference type="NCBI Taxonomy" id="144538"/>
    <lineage>
        <taxon>Eukaryota</taxon>
        <taxon>Fungi</taxon>
        <taxon>Fungi incertae sedis</taxon>
        <taxon>Mucoromycota</taxon>
        <taxon>Glomeromycotina</taxon>
        <taxon>Glomeromycetes</taxon>
        <taxon>Paraglomerales</taxon>
        <taxon>Paraglomeraceae</taxon>
        <taxon>Paraglomus</taxon>
    </lineage>
</organism>
<dbReference type="InterPro" id="IPR019167">
    <property type="entry name" value="PAT1_dom"/>
</dbReference>
<evidence type="ECO:0000313" key="10">
    <source>
        <dbReference type="EMBL" id="CAG8616012.1"/>
    </source>
</evidence>
<evidence type="ECO:0000313" key="11">
    <source>
        <dbReference type="Proteomes" id="UP000789739"/>
    </source>
</evidence>
<dbReference type="AlphaFoldDB" id="A0A9N9GM96"/>
<feature type="compositionally biased region" description="Polar residues" evidence="8">
    <location>
        <begin position="102"/>
        <end position="125"/>
    </location>
</feature>